<feature type="compositionally biased region" description="Low complexity" evidence="1">
    <location>
        <begin position="82"/>
        <end position="96"/>
    </location>
</feature>
<organism evidence="4 5">
    <name type="scientific">Streptomyces chumphonensis</name>
    <dbReference type="NCBI Taxonomy" id="1214925"/>
    <lineage>
        <taxon>Bacteria</taxon>
        <taxon>Bacillati</taxon>
        <taxon>Actinomycetota</taxon>
        <taxon>Actinomycetes</taxon>
        <taxon>Kitasatosporales</taxon>
        <taxon>Streptomycetaceae</taxon>
        <taxon>Streptomyces</taxon>
    </lineage>
</organism>
<keyword evidence="5" id="KW-1185">Reference proteome</keyword>
<dbReference type="GO" id="GO:0003677">
    <property type="term" value="F:DNA binding"/>
    <property type="evidence" value="ECO:0007669"/>
    <property type="project" value="InterPro"/>
</dbReference>
<proteinExistence type="predicted"/>
<feature type="compositionally biased region" description="Polar residues" evidence="1">
    <location>
        <begin position="161"/>
        <end position="174"/>
    </location>
</feature>
<dbReference type="Proteomes" id="UP000632289">
    <property type="component" value="Unassembled WGS sequence"/>
</dbReference>
<dbReference type="Pfam" id="PF13560">
    <property type="entry name" value="HTH_31"/>
    <property type="match status" value="1"/>
</dbReference>
<evidence type="ECO:0000256" key="1">
    <source>
        <dbReference type="SAM" id="MobiDB-lite"/>
    </source>
</evidence>
<feature type="region of interest" description="Disordered" evidence="1">
    <location>
        <begin position="82"/>
        <end position="187"/>
    </location>
</feature>
<keyword evidence="2" id="KW-0812">Transmembrane</keyword>
<protein>
    <submittedName>
        <fullName evidence="4">Helix-turn-helix domain-containing protein</fullName>
    </submittedName>
</protein>
<feature type="transmembrane region" description="Helical" evidence="2">
    <location>
        <begin position="190"/>
        <end position="211"/>
    </location>
</feature>
<feature type="region of interest" description="Disordered" evidence="1">
    <location>
        <begin position="480"/>
        <end position="508"/>
    </location>
</feature>
<accession>A0A927EZY4</accession>
<keyword evidence="2" id="KW-1133">Transmembrane helix</keyword>
<feature type="compositionally biased region" description="Basic and acidic residues" evidence="1">
    <location>
        <begin position="496"/>
        <end position="508"/>
    </location>
</feature>
<feature type="compositionally biased region" description="Low complexity" evidence="1">
    <location>
        <begin position="219"/>
        <end position="242"/>
    </location>
</feature>
<evidence type="ECO:0000313" key="5">
    <source>
        <dbReference type="Proteomes" id="UP000632289"/>
    </source>
</evidence>
<keyword evidence="2" id="KW-0472">Membrane</keyword>
<evidence type="ECO:0000256" key="2">
    <source>
        <dbReference type="SAM" id="Phobius"/>
    </source>
</evidence>
<dbReference type="InterPro" id="IPR010982">
    <property type="entry name" value="Lambda_DNA-bd_dom_sf"/>
</dbReference>
<dbReference type="EMBL" id="JACXYU010000008">
    <property type="protein sequence ID" value="MBD3933085.1"/>
    <property type="molecule type" value="Genomic_DNA"/>
</dbReference>
<evidence type="ECO:0000313" key="4">
    <source>
        <dbReference type="EMBL" id="MBD3933085.1"/>
    </source>
</evidence>
<dbReference type="AlphaFoldDB" id="A0A927EZY4"/>
<dbReference type="CDD" id="cd00093">
    <property type="entry name" value="HTH_XRE"/>
    <property type="match status" value="1"/>
</dbReference>
<dbReference type="SUPFAM" id="SSF47413">
    <property type="entry name" value="lambda repressor-like DNA-binding domains"/>
    <property type="match status" value="1"/>
</dbReference>
<name>A0A927EZY4_9ACTN</name>
<gene>
    <name evidence="4" type="ORF">IF129_16185</name>
</gene>
<comment type="caution">
    <text evidence="4">The sequence shown here is derived from an EMBL/GenBank/DDBJ whole genome shotgun (WGS) entry which is preliminary data.</text>
</comment>
<evidence type="ECO:0000259" key="3">
    <source>
        <dbReference type="SMART" id="SM00530"/>
    </source>
</evidence>
<dbReference type="RefSeq" id="WP_191210382.1">
    <property type="nucleotide sequence ID" value="NZ_BAABKL010000007.1"/>
</dbReference>
<feature type="region of interest" description="Disordered" evidence="1">
    <location>
        <begin position="219"/>
        <end position="302"/>
    </location>
</feature>
<reference evidence="4" key="1">
    <citation type="submission" date="2020-09" db="EMBL/GenBank/DDBJ databases">
        <title>Secondary metabolite and genome analysis of marine Streptomyces chumphonensis KK1-2T.</title>
        <authorList>
            <person name="Phongsopitanun W."/>
            <person name="Kanchanasin P."/>
            <person name="Pittayakhajonwut P."/>
            <person name="Suwanborirux K."/>
            <person name="Tanasupawat S."/>
        </authorList>
    </citation>
    <scope>NUCLEOTIDE SEQUENCE</scope>
    <source>
        <strain evidence="4">KK1-2</strain>
    </source>
</reference>
<dbReference type="InterPro" id="IPR001387">
    <property type="entry name" value="Cro/C1-type_HTH"/>
</dbReference>
<feature type="compositionally biased region" description="Low complexity" evidence="1">
    <location>
        <begin position="125"/>
        <end position="158"/>
    </location>
</feature>
<dbReference type="SMART" id="SM00530">
    <property type="entry name" value="HTH_XRE"/>
    <property type="match status" value="1"/>
</dbReference>
<feature type="domain" description="HTH cro/C1-type" evidence="3">
    <location>
        <begin position="14"/>
        <end position="70"/>
    </location>
</feature>
<sequence>MAGQPRETAEFASVLRELKERSGHSYGFLAKRLHMSTSTLHRYCHGVAVPADYAPVERLARLCDATPEETARLFRRWQAADAARSAPATTAASPAPGRHSDADVPDDAPDPVPVHAPEASDTARPDGAAPDSAPDAETARSDTAPPDTAQADTAQSDTARSDTAQSDTAQSDTTPPGAGARPARSPRRRAVWLAVAVALALVVVSALVALVRAADSGAADTAAPGAPSGPAGAPGDDAGAPGQRPPGGAPESGTPAADATRPGATEPGGTTSPHPPGGEAGPSRPDGGGPREGDGPTPLTVTTRSHVWAGHCDHRYLIDPGTASPTDVPAPPVEQDAADWATGVAAVHGGRTNVEVTVQGVGDATVVLRDLHVRVVDRRAPPPWSVYAMSPGCGGALTPARFTVDLDADRPLAQPVDGYDAEGPGRTLPATRFPVTVSAADPQVLRVEASASRCDCDWYLELEWSAGGREGVLRVAAAGSAGRPFRTSGAEGRPVYVHEEGRGWTREE</sequence>